<proteinExistence type="predicted"/>
<dbReference type="Pfam" id="PF00071">
    <property type="entry name" value="Ras"/>
    <property type="match status" value="1"/>
</dbReference>
<reference evidence="1" key="1">
    <citation type="submission" date="2019-06" db="EMBL/GenBank/DDBJ databases">
        <authorList>
            <person name="Zheng W."/>
        </authorList>
    </citation>
    <scope>NUCLEOTIDE SEQUENCE</scope>
    <source>
        <strain evidence="1">QDHG01</strain>
    </source>
</reference>
<dbReference type="InterPro" id="IPR001806">
    <property type="entry name" value="Small_GTPase"/>
</dbReference>
<protein>
    <submittedName>
        <fullName evidence="1">Uncharacterized protein</fullName>
    </submittedName>
</protein>
<dbReference type="Gene3D" id="3.40.50.300">
    <property type="entry name" value="P-loop containing nucleotide triphosphate hydrolases"/>
    <property type="match status" value="1"/>
</dbReference>
<dbReference type="SUPFAM" id="SSF52540">
    <property type="entry name" value="P-loop containing nucleoside triphosphate hydrolases"/>
    <property type="match status" value="1"/>
</dbReference>
<sequence length="304" mass="35874">MEIIRSFSTFIKSRLQTKRNHHYDNIPLINQQPSKDKDYEVYFINLIQDPFEDYLLTNPPPDIKFFEALKRQETERPICIDNERETLAYPVDIRGKRFPLGFSPILNRGQCDYVYISRSAFPNYIRQFEHPQTGLLFSYLPFSSSIYVYTFNVNQRESLSRVHTMVVNQYSSRSKQDKAFLIGVGEHRQENEREITTEEGIELASQFGIGYCEVQIDTGMNVQECMDMIAGIIHEKNPSMTVMLDLYFKDFLIWAVFLSINDPKITREDLHEWSLLTLFMVEFGHITYSAFWNRSNGKRICQFR</sequence>
<dbReference type="Proteomes" id="UP000785679">
    <property type="component" value="Unassembled WGS sequence"/>
</dbReference>
<dbReference type="EMBL" id="RRYP01011087">
    <property type="protein sequence ID" value="TNV77969.1"/>
    <property type="molecule type" value="Genomic_DNA"/>
</dbReference>
<dbReference type="GO" id="GO:0005525">
    <property type="term" value="F:GTP binding"/>
    <property type="evidence" value="ECO:0007669"/>
    <property type="project" value="InterPro"/>
</dbReference>
<comment type="caution">
    <text evidence="1">The sequence shown here is derived from an EMBL/GenBank/DDBJ whole genome shotgun (WGS) entry which is preliminary data.</text>
</comment>
<accession>A0A8J8NND3</accession>
<dbReference type="GO" id="GO:0003924">
    <property type="term" value="F:GTPase activity"/>
    <property type="evidence" value="ECO:0007669"/>
    <property type="project" value="InterPro"/>
</dbReference>
<dbReference type="AlphaFoldDB" id="A0A8J8NND3"/>
<dbReference type="InterPro" id="IPR027417">
    <property type="entry name" value="P-loop_NTPase"/>
</dbReference>
<organism evidence="1 2">
    <name type="scientific">Halteria grandinella</name>
    <dbReference type="NCBI Taxonomy" id="5974"/>
    <lineage>
        <taxon>Eukaryota</taxon>
        <taxon>Sar</taxon>
        <taxon>Alveolata</taxon>
        <taxon>Ciliophora</taxon>
        <taxon>Intramacronucleata</taxon>
        <taxon>Spirotrichea</taxon>
        <taxon>Stichotrichia</taxon>
        <taxon>Sporadotrichida</taxon>
        <taxon>Halteriidae</taxon>
        <taxon>Halteria</taxon>
    </lineage>
</organism>
<evidence type="ECO:0000313" key="1">
    <source>
        <dbReference type="EMBL" id="TNV77969.1"/>
    </source>
</evidence>
<gene>
    <name evidence="1" type="ORF">FGO68_gene1814</name>
</gene>
<keyword evidence="2" id="KW-1185">Reference proteome</keyword>
<evidence type="ECO:0000313" key="2">
    <source>
        <dbReference type="Proteomes" id="UP000785679"/>
    </source>
</evidence>
<name>A0A8J8NND3_HALGN</name>